<keyword evidence="4" id="KW-0472">Membrane</keyword>
<dbReference type="PRINTS" id="PR00625">
    <property type="entry name" value="JDOMAIN"/>
</dbReference>
<feature type="region of interest" description="Disordered" evidence="3">
    <location>
        <begin position="3844"/>
        <end position="3937"/>
    </location>
</feature>
<proteinExistence type="predicted"/>
<protein>
    <submittedName>
        <fullName evidence="10">Integrase/recombinase xerD-like</fullName>
    </submittedName>
</protein>
<feature type="region of interest" description="Disordered" evidence="3">
    <location>
        <begin position="3000"/>
        <end position="3019"/>
    </location>
</feature>
<dbReference type="PANTHER" id="PTHR34605:SF3">
    <property type="entry name" value="P CELL-TYPE AGGLUTINATION PROTEIN MAP4-LIKE-RELATED"/>
    <property type="match status" value="1"/>
</dbReference>
<dbReference type="GO" id="GO:0003677">
    <property type="term" value="F:DNA binding"/>
    <property type="evidence" value="ECO:0007669"/>
    <property type="project" value="UniProtKB-KW"/>
</dbReference>
<comment type="caution">
    <text evidence="8">The sequence shown here is derived from an EMBL/GenBank/DDBJ whole genome shotgun (WGS) entry which is preliminary data.</text>
</comment>
<evidence type="ECO:0000313" key="9">
    <source>
        <dbReference type="EMBL" id="CAL1164937.1"/>
    </source>
</evidence>
<dbReference type="EMBL" id="CAMXCT010005146">
    <property type="protein sequence ID" value="CAI4011562.1"/>
    <property type="molecule type" value="Genomic_DNA"/>
</dbReference>
<dbReference type="GO" id="GO:0006310">
    <property type="term" value="P:DNA recombination"/>
    <property type="evidence" value="ECO:0007669"/>
    <property type="project" value="UniProtKB-KW"/>
</dbReference>
<gene>
    <name evidence="8" type="ORF">C1SCF055_LOCUS36712</name>
</gene>
<organism evidence="8">
    <name type="scientific">Cladocopium goreaui</name>
    <dbReference type="NCBI Taxonomy" id="2562237"/>
    <lineage>
        <taxon>Eukaryota</taxon>
        <taxon>Sar</taxon>
        <taxon>Alveolata</taxon>
        <taxon>Dinophyceae</taxon>
        <taxon>Suessiales</taxon>
        <taxon>Symbiodiniaceae</taxon>
        <taxon>Cladocopium</taxon>
    </lineage>
</organism>
<dbReference type="GO" id="GO:0015074">
    <property type="term" value="P:DNA integration"/>
    <property type="evidence" value="ECO:0007669"/>
    <property type="project" value="InterPro"/>
</dbReference>
<dbReference type="InterPro" id="IPR010998">
    <property type="entry name" value="Integrase_recombinase_N"/>
</dbReference>
<dbReference type="InterPro" id="IPR001623">
    <property type="entry name" value="DnaJ_domain"/>
</dbReference>
<keyword evidence="11" id="KW-1185">Reference proteome</keyword>
<feature type="region of interest" description="Disordered" evidence="3">
    <location>
        <begin position="474"/>
        <end position="539"/>
    </location>
</feature>
<dbReference type="Gene3D" id="1.10.443.10">
    <property type="entry name" value="Intergrase catalytic core"/>
    <property type="match status" value="1"/>
</dbReference>
<feature type="transmembrane region" description="Helical" evidence="4">
    <location>
        <begin position="325"/>
        <end position="343"/>
    </location>
</feature>
<keyword evidence="1" id="KW-0238">DNA-binding</keyword>
<feature type="region of interest" description="Disordered" evidence="3">
    <location>
        <begin position="4082"/>
        <end position="4130"/>
    </location>
</feature>
<evidence type="ECO:0000313" key="10">
    <source>
        <dbReference type="EMBL" id="CAL4798874.1"/>
    </source>
</evidence>
<feature type="compositionally biased region" description="Pro residues" evidence="3">
    <location>
        <begin position="3636"/>
        <end position="3654"/>
    </location>
</feature>
<feature type="compositionally biased region" description="Basic and acidic residues" evidence="3">
    <location>
        <begin position="496"/>
        <end position="506"/>
    </location>
</feature>
<dbReference type="PANTHER" id="PTHR34605">
    <property type="entry name" value="PHAGE_INTEGRASE DOMAIN-CONTAINING PROTEIN"/>
    <property type="match status" value="1"/>
</dbReference>
<dbReference type="Proteomes" id="UP001152797">
    <property type="component" value="Unassembled WGS sequence"/>
</dbReference>
<accession>A0A9P1GIE8</accession>
<keyword evidence="4" id="KW-1133">Transmembrane helix</keyword>
<feature type="compositionally biased region" description="Pro residues" evidence="3">
    <location>
        <begin position="3875"/>
        <end position="3888"/>
    </location>
</feature>
<feature type="region of interest" description="Disordered" evidence="3">
    <location>
        <begin position="1123"/>
        <end position="1164"/>
    </location>
</feature>
<dbReference type="InterPro" id="IPR052925">
    <property type="entry name" value="Phage_Integrase-like_Recomb"/>
</dbReference>
<dbReference type="InterPro" id="IPR002104">
    <property type="entry name" value="Integrase_catalytic"/>
</dbReference>
<reference evidence="9" key="2">
    <citation type="submission" date="2024-04" db="EMBL/GenBank/DDBJ databases">
        <authorList>
            <person name="Chen Y."/>
            <person name="Shah S."/>
            <person name="Dougan E. K."/>
            <person name="Thang M."/>
            <person name="Chan C."/>
        </authorList>
    </citation>
    <scope>NUCLEOTIDE SEQUENCE [LARGE SCALE GENOMIC DNA]</scope>
</reference>
<feature type="compositionally biased region" description="Basic and acidic residues" evidence="3">
    <location>
        <begin position="4046"/>
        <end position="4061"/>
    </location>
</feature>
<feature type="domain" description="Tyr recombinase" evidence="7">
    <location>
        <begin position="3156"/>
        <end position="3375"/>
    </location>
</feature>
<keyword evidence="5" id="KW-0732">Signal</keyword>
<reference evidence="8" key="1">
    <citation type="submission" date="2022-10" db="EMBL/GenBank/DDBJ databases">
        <authorList>
            <person name="Chen Y."/>
            <person name="Dougan E. K."/>
            <person name="Chan C."/>
            <person name="Rhodes N."/>
            <person name="Thang M."/>
        </authorList>
    </citation>
    <scope>NUCLEOTIDE SEQUENCE</scope>
</reference>
<feature type="domain" description="J" evidence="6">
    <location>
        <begin position="3472"/>
        <end position="3542"/>
    </location>
</feature>
<feature type="region of interest" description="Disordered" evidence="3">
    <location>
        <begin position="2125"/>
        <end position="2168"/>
    </location>
</feature>
<evidence type="ECO:0000256" key="2">
    <source>
        <dbReference type="ARBA" id="ARBA00023172"/>
    </source>
</evidence>
<dbReference type="PROSITE" id="PS51898">
    <property type="entry name" value="TYR_RECOMBINASE"/>
    <property type="match status" value="1"/>
</dbReference>
<dbReference type="PROSITE" id="PS50076">
    <property type="entry name" value="DNAJ_2"/>
    <property type="match status" value="1"/>
</dbReference>
<evidence type="ECO:0000256" key="1">
    <source>
        <dbReference type="ARBA" id="ARBA00023125"/>
    </source>
</evidence>
<dbReference type="CDD" id="cd06257">
    <property type="entry name" value="DnaJ"/>
    <property type="match status" value="1"/>
</dbReference>
<evidence type="ECO:0000313" key="11">
    <source>
        <dbReference type="Proteomes" id="UP001152797"/>
    </source>
</evidence>
<feature type="region of interest" description="Disordered" evidence="3">
    <location>
        <begin position="1190"/>
        <end position="1254"/>
    </location>
</feature>
<evidence type="ECO:0000256" key="5">
    <source>
        <dbReference type="SAM" id="SignalP"/>
    </source>
</evidence>
<dbReference type="SUPFAM" id="SSF56349">
    <property type="entry name" value="DNA breaking-rejoining enzymes"/>
    <property type="match status" value="1"/>
</dbReference>
<dbReference type="EMBL" id="CAMXCT030005146">
    <property type="protein sequence ID" value="CAL4798874.1"/>
    <property type="molecule type" value="Genomic_DNA"/>
</dbReference>
<feature type="transmembrane region" description="Helical" evidence="4">
    <location>
        <begin position="4739"/>
        <end position="4764"/>
    </location>
</feature>
<feature type="compositionally biased region" description="Basic and acidic residues" evidence="3">
    <location>
        <begin position="1232"/>
        <end position="1249"/>
    </location>
</feature>
<dbReference type="InterPro" id="IPR011010">
    <property type="entry name" value="DNA_brk_join_enz"/>
</dbReference>
<dbReference type="EMBL" id="CAMXCT020005146">
    <property type="protein sequence ID" value="CAL1164937.1"/>
    <property type="molecule type" value="Genomic_DNA"/>
</dbReference>
<dbReference type="OrthoDB" id="448907at2759"/>
<keyword evidence="2" id="KW-0233">DNA recombination</keyword>
<evidence type="ECO:0000256" key="3">
    <source>
        <dbReference type="SAM" id="MobiDB-lite"/>
    </source>
</evidence>
<feature type="signal peptide" evidence="5">
    <location>
        <begin position="1"/>
        <end position="21"/>
    </location>
</feature>
<feature type="compositionally biased region" description="Low complexity" evidence="3">
    <location>
        <begin position="508"/>
        <end position="529"/>
    </location>
</feature>
<feature type="region of interest" description="Disordered" evidence="3">
    <location>
        <begin position="4015"/>
        <end position="4061"/>
    </location>
</feature>
<feature type="region of interest" description="Disordered" evidence="3">
    <location>
        <begin position="3571"/>
        <end position="3705"/>
    </location>
</feature>
<name>A0A9P1GIE8_9DINO</name>
<dbReference type="SUPFAM" id="SSF46565">
    <property type="entry name" value="Chaperone J-domain"/>
    <property type="match status" value="1"/>
</dbReference>
<feature type="chain" id="PRO_5043273097" evidence="5">
    <location>
        <begin position="22"/>
        <end position="4782"/>
    </location>
</feature>
<dbReference type="Pfam" id="PF00226">
    <property type="entry name" value="DnaJ"/>
    <property type="match status" value="1"/>
</dbReference>
<evidence type="ECO:0000259" key="6">
    <source>
        <dbReference type="PROSITE" id="PS50076"/>
    </source>
</evidence>
<sequence>MPSFPWCLALTACLGAGPLTALDLPWNWMGLDDVGGPSVSDSAAPGPEASWEKGGETHSETREGYAHVWGHSVFHFDVSSWFGPAWFSTPLKPGSLSSSGGWGLYFLDSFGVLTCGEFWPWIAWGVLGLLAITLSVLGLYVVASVCRPFRLLCKCCCRQTRAVAQEVGEFLPELQVGGSYEALRLRGPHTRDGVDSEFFQRSVKGRGSERKPNDVVVLLDEQAARLRPDCDHWPRVDRHGLWVRLREVKGASSRSLRQRLELEGRIHLCRESQCPLALAPTPGIHCKAYAAIDANSLADLGAYAGWSTRRVVVLLGRWVRRVGRILSLLFYFGTGCFLLRRGFKRNNAARLIQEGEVVRPLDPDSESEAEVIEDPCEAVLVGLEHSGKPRALATDPCADRSSGESVRLLERDRELSDVKGRQSVRLCDHHRQLYTAACSGRKCSVLSCYEQIAGAKQGVPLCKHHLLEIGAGTRPPRRVSWQDGSMSPDPGTPSGDFRHFSDRSGDTPRPGARSPRARSSNAKPRAASAEPRPCRQRQAEGKLFQGPCIALIRPNSLQTSECAPKWLSFLGEIKGTAPDSRAQERIEVVLPSLQAKGSVLSSMVRSAPIDDGAGRISRAWIEDFLTSTHDEAAGRGISVLVSSLTEEQATSLNMWDGELTDGSPRVNPQLMSSIRTNLAREILPHADAYMVADEAARKLREFVTPPRPHKEPAAEVSLPELPPFPFPLGERGEDKDAFEAAKMALQEHGGEVDEDVVHTVASAFDIDPSQLKAAVSLQTVPSQLTEPRNAVSVQKLSSLFPQSKKPTGGLVKPAIGGLLGEARAGASFGEALGEGSQLQHTDRIIHAIDGLRKAQDDDKNLTKGSLSSIKEAEKMDVFLARGCGTLSIEIAPGVYGKELFHAGKRVAQHARHMLHTIRWPVLMTNRLLLGVSGLWWGGSEPYTLHASDCVTARSEQLDGWHPPSDHKAEARVKPPGVFNTWLRYAENSVRVFGSCYGTEHVQERLDCLQALKEAHEEDEHAFPAKYCIELFEELVAAWCEEVRESRRKLCSLLGTENPRLEDLKLLALAPGPNGQTNFQFPRVWDLSDPDGYYQTVVVPRQQRQMSRLLHQQLHDHNLKLRKAAGPAEGDEDARTGKAPKLNLKDSPDGGSLPSTKPDKQAYPAGKRLTQAEATRSMDYTVAMQVIRRGGLKSGPRIDPSEVDGRVAQLRSQAQSEHDEKKQPAKPRAKAKPKADAKAGRSDGPQEDKAGQVAWNVPEDYAVPLTKLEETLEEAVQGPDASWLAMPPQETEEDPSPAPQDQNQEELARIERWQQLEQSGALAPLEGASDHLKSHVIARVLGAQDEGQTLELPACLEYAAEQGHPALAEEACKYLSLLHHTPKAGHRSDAEFTAPSWANGIGVGKLELAGELEEYGPIPFRDYQDKLPAHLTRVPVEAGGDIEERQCLPLHVGVGLGLAAQAKAKEEALLEKAASLRRALWEEAVLAQSHLGDAPSWITETEHFLRQNIHDCVYPHHEKDYRALQTLSQDHLDGCTLVIVRLSYFGRLEADLLHGRGADPGKLVFVTIHRGHMRLLLPDHPETLLEGFRQQGKISRVLHVEPWPEALDRARLEDTLVPAKLPTCSRCQQQQQRPYRVGQPLPKPPPSLEDRLPEDDVGVPLHHRLAFAYGPVGQEVSVGRSGWTEGLQYQGIPCLNPVALHECLHGLATALPGPDVPNVWQFGLACPSFSTEFHSGTRTWEHPQGDSTQLPEEQDNDDIALVASLCQTLHDNGRLFCLANRAPTGRYPTLWDLPCVQHLRETTGAKIIPISMCAWGVGPPGVSPGHHSWWLVSRELYPWALLFLARPCHGVSAPAPSPQAGAVSPSHVAQCYEPTFCAAWGLVLKAAFETWSWRHYLREHSALKALEHCLHPLGASPGLLASVPPTASARLSDAKETVGGHGSSSEGEGGFTALTTYDHTYDHNSSVPTTKAGQEESLENLATTYLRKCKEPFSEEVAKAAARAGNKLLLAAGSVAEAARKLNQIRVWQEGEHLDSAKHQRLKGLSSNHAEYLRRCVVEGVPSRARTAPVREKAKNHGSVRGYEQELLQKAWKDASYGAVLLCTTESGDSALDTAVEQVLAQDGVAESPLGRVPKQNPDRTISTEGRPINDMRARNSSGSKYDHPPAAQPKHRAVVRQSLWWRARHPGVAQKCAKRDVPRAFKWHFLRPEDTPEFSTKLLGIIIISLVMVFGWVGAPGEFVIWATAAQKHHGSFRPGSPEFNDVVPYASRWLMDDGVVVEPLVGNRIHRSLASMDRAMEAVWGPGAINLDKLAEEGMPSSSQLLWGLHLDFDAQTVTLPEPKRIKAKYLLREPELSRGNTQVRVKLLRELAGSAQYWAVSAPEISPYLPAFYRLLQQHPGEHVFVQPRGSTEEVQEAWEELWDTLDWVRLQMEKPWGSSFRVAFGKLLPIRERLALPGMAAHARFVGGDATLDRLGAVDWKSKRYHVAPCRKYLGALEEIVHAQDHSEIIALLELLTFVVLAASQKEAWEGQMILYVTDNTNVQSWLKSRRARNRYVRALLLLLQRAEAEHSFTVDGVYVRTYHNTLNDWLTRGDEVEIDWTMQRQGWTKLDLVNNWEALLRDALRPSLKLPGESGDTASLAVQLAQPSNVPQALRLESSKRPFRGKLHQVKFQPYLACFEIGWTRGGGKVSRLEEADWVVCTLSNDPSAKEASELYKRIQGVGTSVPSMIVDAPHTLSQKSTEILTRLGSLYHKHGHITCQTARLGSFFARKRMVWLFGDGWERKDRLLQWAVTEVNACWKLPLESFDRSEHLLTPPRFVFTREPSIVTTGDPWLPRPCGHIVDQKTGLKHLVHSVKGVACGPRNSGEPLRIPGGTLLEDGTGRVRPLAPNEVWEMQGGAASEWNVAGKDEREMLTSAAVRECGWQFAQCLLQAVTDPLVDKAGVLDPDEVEAHAQLEIWLRAWGRNPAHPENELYLTSWKEKPALPIPTHCTDVEKAGAQRRASKKNGVEPTEGLVQPATCRDPKDRSATLIKQGTAALDQIGTEAIMAKLADSTKRVYATGWKQWAIFNTGAQCPLFLDGEGRSARAEDEQRLIRFVVFLHQILGKSIGGIRQRLSAIRYAHIVAGFPDPLVGRPRLWAAVAGLQRWEGSPLRKLPVTPSMLRWLVRYLKGTGFSITDQMMVRGALLTGWFFMLRASELLPQSDGSDPINRALRPADITFYKDGKACHGIHANEVVVQIRSSKTDQYGRGQTRSHHRSGGDLCPVEALAAMQALQPHRWRSPQDEAPLFRYQDGRGLDREGITHFIRVAALAAGFPAELAGSHSLRKGGATAFFATTGDLERLKRYGGWSSDAVHAYLYEDHVAQQGIASGMLKSQVITMPKQACSTFMGVPSSHEGVIQAGQVANAYPVFCGTRPHGELGDAASSSQARAFSWAPDRRVSFGTMAGADAAPLDRLNATNAFLANNPGLDLYALLGVPPNAPQQQILTAYRKKARELHPDKWSRSTESLRAQKAEEFKNLSAAKEILVDPLMSFHYQRWLAHRSQRARQGAGPAWSEAPRAGYYAQYASTASTQPPHQSSARPRKPPPPPQPAQPSSARPRKAPPPPQPAKPRKAPPARPHANEATAAEFVGGAPPPPKDGPPQPRAPPPAPSASNRPPAATRRMTRHPQPYEGRGGWEDLRLPKSALGEESQADVDMARSWERPDVDMHDVLWQSWEQPSEAKWEAAQDPQDDEFVYVEVDDSASEMSWRTWDSDNLWDEPAWGDVPHERSAAGAEDPEALDKAAQLVALEFLALFNKVAKKQKTLGAPPTMELPEALRQQYLSTPNLGYGVPSAVSQYISSQGHLQKPPPASKGLPHMAMGVPPKGAPQIFAPPPKKPPPPVPPEKGSSEETASAKSKLAPVGAASDFSTTPFFEESEVDWGGDEDERTEAEKREDAEILRKTKESMEAFLKAPPALKQQLRTNACKQCCERLRALRLGLEVRDVKPHEGKYEADLAAGFSVAEARYLHKQRERAARHQDHLSRMPGVSLEDLPKSWQSEQGPERTLKPGFLKEREEKKSRRRREKWLARKHEEWRSAGSRRWAQPTTPEKAAPSTPPDQQSWDDDSWGKWGQVQAPPTQGHSWRENSWQEHRSQWNYGWSDSHYQGWTYYSDEQSHLLLTIAASGDAAHEAAQLGRNVSEIGKSLSHAMSIATSMFLDPTCSEPQLTDLEWFQALTNAEDQLLQASKATTLFLQIASNYNVAESKVQLTLLADDATLSLRHLLEGSKATGLVSPPTQELVDQIIAVKGVWQSMRAEFTKAIFETSVSISSVSEVARLTKLFTDGISEAVSLYVRTAISAGTSIPAYTVHLASRQRTKAQNLVKKAIMVNLGYSVQENWAAFNATNDLLMETHWTLLEGAAAKTPYPAVNATTDLCIIQQMWTALGVYDQLQAAADRVLRGEKSLANIAIYAERFDVEMGVAVEWYKSPGSATCDNFVPTLDQWKGLILEVARIRSLSQELSSAYLLVELNMSTPEALLEGRRALDVSVKRLRFGSHAPAVPAPPVQYVLDRLVVDVLPAVDAFHDALEGEDVATIFNQSSAVLRHVDDFLETFFVEGAADAVAAPMYRMQLASRQIMLVQSIFRDYVLLSGNATAQTSMSETIANFEAVHRALREGGRGVAKLSLVRQDVLKQWDRISAVWGTFRQQVLVIPGALSDRVTVLGSVQATLNSLVAELEVGVQLFGIQDEEMKGEYIWPIIAYSCFVVCMLGCICAAIYAVKRYSREREEWSAHAHDKV</sequence>
<keyword evidence="4" id="KW-0812">Transmembrane</keyword>
<feature type="region of interest" description="Disordered" evidence="3">
    <location>
        <begin position="1624"/>
        <end position="1650"/>
    </location>
</feature>
<dbReference type="Gene3D" id="1.10.150.130">
    <property type="match status" value="1"/>
</dbReference>
<dbReference type="SMART" id="SM00271">
    <property type="entry name" value="DnaJ"/>
    <property type="match status" value="1"/>
</dbReference>
<feature type="compositionally biased region" description="Basic and acidic residues" evidence="3">
    <location>
        <begin position="4017"/>
        <end position="4027"/>
    </location>
</feature>
<dbReference type="InterPro" id="IPR036869">
    <property type="entry name" value="J_dom_sf"/>
</dbReference>
<evidence type="ECO:0000313" key="8">
    <source>
        <dbReference type="EMBL" id="CAI4011562.1"/>
    </source>
</evidence>
<evidence type="ECO:0000256" key="4">
    <source>
        <dbReference type="SAM" id="Phobius"/>
    </source>
</evidence>
<feature type="region of interest" description="Disordered" evidence="3">
    <location>
        <begin position="1283"/>
        <end position="1304"/>
    </location>
</feature>
<feature type="transmembrane region" description="Helical" evidence="4">
    <location>
        <begin position="121"/>
        <end position="142"/>
    </location>
</feature>
<dbReference type="SUPFAM" id="SSF47823">
    <property type="entry name" value="lambda integrase-like, N-terminal domain"/>
    <property type="match status" value="1"/>
</dbReference>
<dbReference type="InterPro" id="IPR013762">
    <property type="entry name" value="Integrase-like_cat_sf"/>
</dbReference>
<feature type="compositionally biased region" description="Acidic residues" evidence="3">
    <location>
        <begin position="3919"/>
        <end position="3933"/>
    </location>
</feature>
<dbReference type="Gene3D" id="1.10.287.110">
    <property type="entry name" value="DnaJ domain"/>
    <property type="match status" value="1"/>
</dbReference>
<evidence type="ECO:0000259" key="7">
    <source>
        <dbReference type="PROSITE" id="PS51898"/>
    </source>
</evidence>